<organism evidence="1 2">
    <name type="scientific">Rhizopus microsporus</name>
    <dbReference type="NCBI Taxonomy" id="58291"/>
    <lineage>
        <taxon>Eukaryota</taxon>
        <taxon>Fungi</taxon>
        <taxon>Fungi incertae sedis</taxon>
        <taxon>Mucoromycota</taxon>
        <taxon>Mucoromycotina</taxon>
        <taxon>Mucoromycetes</taxon>
        <taxon>Mucorales</taxon>
        <taxon>Mucorineae</taxon>
        <taxon>Rhizopodaceae</taxon>
        <taxon>Rhizopus</taxon>
    </lineage>
</organism>
<evidence type="ECO:0000313" key="2">
    <source>
        <dbReference type="Proteomes" id="UP000242381"/>
    </source>
</evidence>
<protein>
    <submittedName>
        <fullName evidence="1">Uncharacterized protein</fullName>
    </submittedName>
</protein>
<sequence length="167" mass="19350">MFTVRSLYKVALVYGTHNLFVYTTICSLCSTSELHPQTFEAIFTIFPRKIPFLKDGIQIIPQMSRHFSIASLSFINGCKSSAPRLRNFFKKKRGKIHLMNFDYDEKRKEKGPLYLIFLYTKFAPSIGDSNDRAFASVFIGWPQSVMNYHSSFPDIYANLQLRYLYGA</sequence>
<dbReference type="Proteomes" id="UP000242381">
    <property type="component" value="Unassembled WGS sequence"/>
</dbReference>
<evidence type="ECO:0000313" key="1">
    <source>
        <dbReference type="EMBL" id="ORE13156.1"/>
    </source>
</evidence>
<dbReference type="EMBL" id="KV921562">
    <property type="protein sequence ID" value="ORE13156.1"/>
    <property type="molecule type" value="Genomic_DNA"/>
</dbReference>
<proteinExistence type="predicted"/>
<reference evidence="1 2" key="1">
    <citation type="journal article" date="2016" name="Proc. Natl. Acad. Sci. U.S.A.">
        <title>Lipid metabolic changes in an early divergent fungus govern the establishment of a mutualistic symbiosis with endobacteria.</title>
        <authorList>
            <person name="Lastovetsky O.A."/>
            <person name="Gaspar M.L."/>
            <person name="Mondo S.J."/>
            <person name="LaButti K.M."/>
            <person name="Sandor L."/>
            <person name="Grigoriev I.V."/>
            <person name="Henry S.A."/>
            <person name="Pawlowska T.E."/>
        </authorList>
    </citation>
    <scope>NUCLEOTIDE SEQUENCE [LARGE SCALE GENOMIC DNA]</scope>
    <source>
        <strain evidence="1 2">ATCC 11559</strain>
    </source>
</reference>
<accession>A0A1X0RMC2</accession>
<name>A0A1X0RMC2_RHIZD</name>
<dbReference type="AlphaFoldDB" id="A0A1X0RMC2"/>
<gene>
    <name evidence="1" type="ORF">BCV71DRAFT_239514</name>
</gene>